<protein>
    <submittedName>
        <fullName evidence="1">Uncharacterized protein</fullName>
    </submittedName>
</protein>
<dbReference type="InParanoid" id="D7FP52"/>
<evidence type="ECO:0000313" key="1">
    <source>
        <dbReference type="EMBL" id="CBJ30316.1"/>
    </source>
</evidence>
<keyword evidence="2" id="KW-1185">Reference proteome</keyword>
<sequence>MVVAMTTTMATTASSAMVGVFFTTKMEPTKSPLWLRTRRMKDPSATQLLSGL</sequence>
<reference evidence="1 2" key="1">
    <citation type="journal article" date="2010" name="Nature">
        <title>The Ectocarpus genome and the independent evolution of multicellularity in brown algae.</title>
        <authorList>
            <person name="Cock J.M."/>
            <person name="Sterck L."/>
            <person name="Rouze P."/>
            <person name="Scornet D."/>
            <person name="Allen A.E."/>
            <person name="Amoutzias G."/>
            <person name="Anthouard V."/>
            <person name="Artiguenave F."/>
            <person name="Aury J.M."/>
            <person name="Badger J.H."/>
            <person name="Beszteri B."/>
            <person name="Billiau K."/>
            <person name="Bonnet E."/>
            <person name="Bothwell J.H."/>
            <person name="Bowler C."/>
            <person name="Boyen C."/>
            <person name="Brownlee C."/>
            <person name="Carrano C.J."/>
            <person name="Charrier B."/>
            <person name="Cho G.Y."/>
            <person name="Coelho S.M."/>
            <person name="Collen J."/>
            <person name="Corre E."/>
            <person name="Da Silva C."/>
            <person name="Delage L."/>
            <person name="Delaroque N."/>
            <person name="Dittami S.M."/>
            <person name="Doulbeau S."/>
            <person name="Elias M."/>
            <person name="Farnham G."/>
            <person name="Gachon C.M."/>
            <person name="Gschloessl B."/>
            <person name="Heesch S."/>
            <person name="Jabbari K."/>
            <person name="Jubin C."/>
            <person name="Kawai H."/>
            <person name="Kimura K."/>
            <person name="Kloareg B."/>
            <person name="Kupper F.C."/>
            <person name="Lang D."/>
            <person name="Le Bail A."/>
            <person name="Leblanc C."/>
            <person name="Lerouge P."/>
            <person name="Lohr M."/>
            <person name="Lopez P.J."/>
            <person name="Martens C."/>
            <person name="Maumus F."/>
            <person name="Michel G."/>
            <person name="Miranda-Saavedra D."/>
            <person name="Morales J."/>
            <person name="Moreau H."/>
            <person name="Motomura T."/>
            <person name="Nagasato C."/>
            <person name="Napoli C.A."/>
            <person name="Nelson D.R."/>
            <person name="Nyvall-Collen P."/>
            <person name="Peters A.F."/>
            <person name="Pommier C."/>
            <person name="Potin P."/>
            <person name="Poulain J."/>
            <person name="Quesneville H."/>
            <person name="Read B."/>
            <person name="Rensing S.A."/>
            <person name="Ritter A."/>
            <person name="Rousvoal S."/>
            <person name="Samanta M."/>
            <person name="Samson G."/>
            <person name="Schroeder D.C."/>
            <person name="Segurens B."/>
            <person name="Strittmatter M."/>
            <person name="Tonon T."/>
            <person name="Tregear J.W."/>
            <person name="Valentin K."/>
            <person name="von Dassow P."/>
            <person name="Yamagishi T."/>
            <person name="Van de Peer Y."/>
            <person name="Wincker P."/>
        </authorList>
    </citation>
    <scope>NUCLEOTIDE SEQUENCE [LARGE SCALE GENOMIC DNA]</scope>
    <source>
        <strain evidence="2">Ec32 / CCAP1310/4</strain>
    </source>
</reference>
<dbReference type="EMBL" id="FN649760">
    <property type="protein sequence ID" value="CBJ30316.1"/>
    <property type="molecule type" value="Genomic_DNA"/>
</dbReference>
<dbReference type="Proteomes" id="UP000002630">
    <property type="component" value="Unassembled WGS sequence"/>
</dbReference>
<organism evidence="1 2">
    <name type="scientific">Ectocarpus siliculosus</name>
    <name type="common">Brown alga</name>
    <name type="synonym">Conferva siliculosa</name>
    <dbReference type="NCBI Taxonomy" id="2880"/>
    <lineage>
        <taxon>Eukaryota</taxon>
        <taxon>Sar</taxon>
        <taxon>Stramenopiles</taxon>
        <taxon>Ochrophyta</taxon>
        <taxon>PX clade</taxon>
        <taxon>Phaeophyceae</taxon>
        <taxon>Ectocarpales</taxon>
        <taxon>Ectocarpaceae</taxon>
        <taxon>Ectocarpus</taxon>
    </lineage>
</organism>
<proteinExistence type="predicted"/>
<evidence type="ECO:0000313" key="2">
    <source>
        <dbReference type="Proteomes" id="UP000002630"/>
    </source>
</evidence>
<name>D7FP52_ECTSI</name>
<dbReference type="AlphaFoldDB" id="D7FP52"/>
<accession>D7FP52</accession>
<gene>
    <name evidence="1" type="ORF">Esi_0185_0052</name>
</gene>